<evidence type="ECO:0000313" key="3">
    <source>
        <dbReference type="Proteomes" id="UP001195914"/>
    </source>
</evidence>
<gene>
    <name evidence="2" type="ORF">X943_000106</name>
</gene>
<reference evidence="2" key="1">
    <citation type="journal article" date="2014" name="Nucleic Acids Res.">
        <title>The evolutionary dynamics of variant antigen genes in Babesia reveal a history of genomic innovation underlying host-parasite interaction.</title>
        <authorList>
            <person name="Jackson A.P."/>
            <person name="Otto T.D."/>
            <person name="Darby A."/>
            <person name="Ramaprasad A."/>
            <person name="Xia D."/>
            <person name="Echaide I.E."/>
            <person name="Farber M."/>
            <person name="Gahlot S."/>
            <person name="Gamble J."/>
            <person name="Gupta D."/>
            <person name="Gupta Y."/>
            <person name="Jackson L."/>
            <person name="Malandrin L."/>
            <person name="Malas T.B."/>
            <person name="Moussa E."/>
            <person name="Nair M."/>
            <person name="Reid A.J."/>
            <person name="Sanders M."/>
            <person name="Sharma J."/>
            <person name="Tracey A."/>
            <person name="Quail M.A."/>
            <person name="Weir W."/>
            <person name="Wastling J.M."/>
            <person name="Hall N."/>
            <person name="Willadsen P."/>
            <person name="Lingelbach K."/>
            <person name="Shiels B."/>
            <person name="Tait A."/>
            <person name="Berriman M."/>
            <person name="Allred D.R."/>
            <person name="Pain A."/>
        </authorList>
    </citation>
    <scope>NUCLEOTIDE SEQUENCE</scope>
    <source>
        <strain evidence="2">1802A</strain>
    </source>
</reference>
<comment type="caution">
    <text evidence="2">The sequence shown here is derived from an EMBL/GenBank/DDBJ whole genome shotgun (WGS) entry which is preliminary data.</text>
</comment>
<reference evidence="2" key="2">
    <citation type="submission" date="2021-05" db="EMBL/GenBank/DDBJ databases">
        <authorList>
            <person name="Pain A."/>
        </authorList>
    </citation>
    <scope>NUCLEOTIDE SEQUENCE</scope>
    <source>
        <strain evidence="2">1802A</strain>
    </source>
</reference>
<protein>
    <submittedName>
        <fullName evidence="2">Uncharacterized protein</fullName>
    </submittedName>
</protein>
<name>A0AAD9GA84_BABDI</name>
<sequence length="297" mass="32635">MKTRSASATESYNDALQMNEFNNIPNSAIQEEESEAARTAYATNVTNYDSEAMSGKPSLLQVSRRVPSKGSRKCNEVLNSVDPCDSPKNDSSENEPSYADSHVEMEQDHDDDENDTYVDGIEANYKADDSDDEASANHDVTESSDDNDHEELSFLEEGGYDTAEYEARNSPSNRGGNTKKANKNYLDEFGSPIKGTSLRGVKSSALSARRGGRALRNGVKSGAHTLKRHARAASEIARRQTKSAINSLKEGIRKTGESLNKKVDYVKSLAEGSDPRQARTMPTGPNTRRPHKRTHRA</sequence>
<evidence type="ECO:0000256" key="1">
    <source>
        <dbReference type="SAM" id="MobiDB-lite"/>
    </source>
</evidence>
<feature type="region of interest" description="Disordered" evidence="1">
    <location>
        <begin position="50"/>
        <end position="212"/>
    </location>
</feature>
<dbReference type="Proteomes" id="UP001195914">
    <property type="component" value="Unassembled WGS sequence"/>
</dbReference>
<feature type="compositionally biased region" description="Acidic residues" evidence="1">
    <location>
        <begin position="107"/>
        <end position="116"/>
    </location>
</feature>
<feature type="region of interest" description="Disordered" evidence="1">
    <location>
        <begin position="267"/>
        <end position="297"/>
    </location>
</feature>
<dbReference type="EMBL" id="JAHBMH010000062">
    <property type="protein sequence ID" value="KAK1934694.1"/>
    <property type="molecule type" value="Genomic_DNA"/>
</dbReference>
<feature type="region of interest" description="Disordered" evidence="1">
    <location>
        <begin position="222"/>
        <end position="241"/>
    </location>
</feature>
<organism evidence="2 3">
    <name type="scientific">Babesia divergens</name>
    <dbReference type="NCBI Taxonomy" id="32595"/>
    <lineage>
        <taxon>Eukaryota</taxon>
        <taxon>Sar</taxon>
        <taxon>Alveolata</taxon>
        <taxon>Apicomplexa</taxon>
        <taxon>Aconoidasida</taxon>
        <taxon>Piroplasmida</taxon>
        <taxon>Babesiidae</taxon>
        <taxon>Babesia</taxon>
    </lineage>
</organism>
<dbReference type="AlphaFoldDB" id="A0AAD9GA84"/>
<evidence type="ECO:0000313" key="2">
    <source>
        <dbReference type="EMBL" id="KAK1934694.1"/>
    </source>
</evidence>
<feature type="compositionally biased region" description="Basic residues" evidence="1">
    <location>
        <begin position="288"/>
        <end position="297"/>
    </location>
</feature>
<keyword evidence="3" id="KW-1185">Reference proteome</keyword>
<proteinExistence type="predicted"/>
<accession>A0AAD9GA84</accession>